<accession>A0A413S2C7</accession>
<organism evidence="2 4">
    <name type="scientific">Eubacterium ventriosum</name>
    <dbReference type="NCBI Taxonomy" id="39496"/>
    <lineage>
        <taxon>Bacteria</taxon>
        <taxon>Bacillati</taxon>
        <taxon>Bacillota</taxon>
        <taxon>Clostridia</taxon>
        <taxon>Eubacteriales</taxon>
        <taxon>Eubacteriaceae</taxon>
        <taxon>Eubacterium</taxon>
    </lineage>
</organism>
<dbReference type="Proteomes" id="UP000284598">
    <property type="component" value="Unassembled WGS sequence"/>
</dbReference>
<keyword evidence="1" id="KW-0472">Membrane</keyword>
<evidence type="ECO:0008006" key="6">
    <source>
        <dbReference type="Google" id="ProtNLM"/>
    </source>
</evidence>
<dbReference type="Proteomes" id="UP000285740">
    <property type="component" value="Unassembled WGS sequence"/>
</dbReference>
<dbReference type="EMBL" id="QSFV01000018">
    <property type="protein sequence ID" value="RHA80264.1"/>
    <property type="molecule type" value="Genomic_DNA"/>
</dbReference>
<dbReference type="RefSeq" id="WP_005358798.1">
    <property type="nucleotide sequence ID" value="NZ_CATWJF010000011.1"/>
</dbReference>
<keyword evidence="1" id="KW-1133">Transmembrane helix</keyword>
<dbReference type="EMBL" id="QSFO01000004">
    <property type="protein sequence ID" value="RHA55622.1"/>
    <property type="molecule type" value="Genomic_DNA"/>
</dbReference>
<keyword evidence="1" id="KW-0812">Transmembrane</keyword>
<dbReference type="AlphaFoldDB" id="A0A413S2C7"/>
<evidence type="ECO:0000313" key="4">
    <source>
        <dbReference type="Proteomes" id="UP000284598"/>
    </source>
</evidence>
<sequence length="152" mass="17030">MITNTPVLALATWSIVLIVILVVLVAALIGLYFFGRNAEKKQAEQQKTMEANAQTINAFVIDKKKLKLKEAGLPSIVLEQSPKYARISKVPIVKVKAGPRVMNLIADPKVYEQILPKQDIKATVSGLYITSFKRIRGPIYEPPKKKKRFGRK</sequence>
<evidence type="ECO:0000256" key="1">
    <source>
        <dbReference type="SAM" id="Phobius"/>
    </source>
</evidence>
<evidence type="ECO:0000313" key="3">
    <source>
        <dbReference type="EMBL" id="RHA80264.1"/>
    </source>
</evidence>
<proteinExistence type="predicted"/>
<comment type="caution">
    <text evidence="2">The sequence shown here is derived from an EMBL/GenBank/DDBJ whole genome shotgun (WGS) entry which is preliminary data.</text>
</comment>
<feature type="transmembrane region" description="Helical" evidence="1">
    <location>
        <begin position="12"/>
        <end position="34"/>
    </location>
</feature>
<reference evidence="4 5" key="1">
    <citation type="submission" date="2018-08" db="EMBL/GenBank/DDBJ databases">
        <title>A genome reference for cultivated species of the human gut microbiota.</title>
        <authorList>
            <person name="Zou Y."/>
            <person name="Xue W."/>
            <person name="Luo G."/>
        </authorList>
    </citation>
    <scope>NUCLEOTIDE SEQUENCE [LARGE SCALE GENOMIC DNA]</scope>
    <source>
        <strain evidence="3 5">AM42-30</strain>
        <strain evidence="2 4">AM43-2</strain>
    </source>
</reference>
<protein>
    <recommendedName>
        <fullName evidence="6">Type II secretion system protein G</fullName>
    </recommendedName>
</protein>
<evidence type="ECO:0000313" key="2">
    <source>
        <dbReference type="EMBL" id="RHA55622.1"/>
    </source>
</evidence>
<name>A0A413S2C7_9FIRM</name>
<gene>
    <name evidence="3" type="ORF">DW918_06735</name>
    <name evidence="2" type="ORF">DW929_04665</name>
</gene>
<evidence type="ECO:0000313" key="5">
    <source>
        <dbReference type="Proteomes" id="UP000285740"/>
    </source>
</evidence>